<feature type="non-terminal residue" evidence="4">
    <location>
        <position position="157"/>
    </location>
</feature>
<evidence type="ECO:0000313" key="4">
    <source>
        <dbReference type="EMBL" id="RLY27711.1"/>
    </source>
</evidence>
<sequence length="157" mass="17345">MTLWINGDWITGQGALRVRRNPVSGEVLWQGNDADAAQVEQACRAARAAFPRWARLSFAERQAVVERFAGLLERNKGELTAIIARETGKPRWEAATEVTAMINKIAISIKAYHVRTGEQRSEMPDGAASLRHRPHGVLAVFGPYNFPGHLPNGHIVP</sequence>
<dbReference type="Pfam" id="PF00171">
    <property type="entry name" value="Aldedh"/>
    <property type="match status" value="1"/>
</dbReference>
<dbReference type="InterPro" id="IPR016162">
    <property type="entry name" value="Ald_DH_N"/>
</dbReference>
<reference evidence="4 5" key="1">
    <citation type="submission" date="2018-10" db="EMBL/GenBank/DDBJ databases">
        <title>Comparison of Escherichia coli isolates recovered from retail chicken and from chicken fecal samples by antimicrobial susceptibility test and whole genome sequencing.</title>
        <authorList>
            <person name="Tang B."/>
            <person name="Ma Y."/>
            <person name="He X."/>
            <person name="Cao L."/>
            <person name="Xia X."/>
            <person name="Yang H."/>
        </authorList>
    </citation>
    <scope>NUCLEOTIDE SEQUENCE [LARGE SCALE GENOMIC DNA]</scope>
    <source>
        <strain evidence="4 5">CMJH98b</strain>
    </source>
</reference>
<dbReference type="InterPro" id="IPR050740">
    <property type="entry name" value="Aldehyde_DH_Superfamily"/>
</dbReference>
<comment type="similarity">
    <text evidence="1">Belongs to the aldehyde dehydrogenase family.</text>
</comment>
<gene>
    <name evidence="4" type="ORF">EAI46_37775</name>
</gene>
<evidence type="ECO:0000256" key="1">
    <source>
        <dbReference type="ARBA" id="ARBA00009986"/>
    </source>
</evidence>
<protein>
    <submittedName>
        <fullName evidence="4">Aldehyde dehydrogenase family protein</fullName>
    </submittedName>
</protein>
<feature type="domain" description="Aldehyde dehydrogenase" evidence="3">
    <location>
        <begin position="17"/>
        <end position="157"/>
    </location>
</feature>
<dbReference type="GO" id="GO:0016620">
    <property type="term" value="F:oxidoreductase activity, acting on the aldehyde or oxo group of donors, NAD or NADP as acceptor"/>
    <property type="evidence" value="ECO:0007669"/>
    <property type="project" value="UniProtKB-ARBA"/>
</dbReference>
<dbReference type="AlphaFoldDB" id="A0A3L9HK14"/>
<name>A0A3L9HK14_ECOLX</name>
<dbReference type="SUPFAM" id="SSF53720">
    <property type="entry name" value="ALDH-like"/>
    <property type="match status" value="1"/>
</dbReference>
<dbReference type="EMBL" id="RDDM01001912">
    <property type="protein sequence ID" value="RLY27711.1"/>
    <property type="molecule type" value="Genomic_DNA"/>
</dbReference>
<keyword evidence="2" id="KW-0560">Oxidoreductase</keyword>
<accession>A0A3L9HK14</accession>
<dbReference type="PANTHER" id="PTHR43353:SF5">
    <property type="entry name" value="SUCCINATE-SEMIALDEHYDE DEHYDROGENASE, MITOCHONDRIAL"/>
    <property type="match status" value="1"/>
</dbReference>
<comment type="caution">
    <text evidence="4">The sequence shown here is derived from an EMBL/GenBank/DDBJ whole genome shotgun (WGS) entry which is preliminary data.</text>
</comment>
<evidence type="ECO:0000313" key="5">
    <source>
        <dbReference type="Proteomes" id="UP000281340"/>
    </source>
</evidence>
<evidence type="ECO:0000259" key="3">
    <source>
        <dbReference type="Pfam" id="PF00171"/>
    </source>
</evidence>
<dbReference type="InterPro" id="IPR015590">
    <property type="entry name" value="Aldehyde_DH_dom"/>
</dbReference>
<proteinExistence type="inferred from homology"/>
<evidence type="ECO:0000256" key="2">
    <source>
        <dbReference type="ARBA" id="ARBA00023002"/>
    </source>
</evidence>
<dbReference type="Proteomes" id="UP000281340">
    <property type="component" value="Unassembled WGS sequence"/>
</dbReference>
<dbReference type="InterPro" id="IPR016161">
    <property type="entry name" value="Ald_DH/histidinol_DH"/>
</dbReference>
<dbReference type="Gene3D" id="3.40.605.10">
    <property type="entry name" value="Aldehyde Dehydrogenase, Chain A, domain 1"/>
    <property type="match status" value="1"/>
</dbReference>
<organism evidence="4 5">
    <name type="scientific">Escherichia coli</name>
    <dbReference type="NCBI Taxonomy" id="562"/>
    <lineage>
        <taxon>Bacteria</taxon>
        <taxon>Pseudomonadati</taxon>
        <taxon>Pseudomonadota</taxon>
        <taxon>Gammaproteobacteria</taxon>
        <taxon>Enterobacterales</taxon>
        <taxon>Enterobacteriaceae</taxon>
        <taxon>Escherichia</taxon>
    </lineage>
</organism>
<dbReference type="PANTHER" id="PTHR43353">
    <property type="entry name" value="SUCCINATE-SEMIALDEHYDE DEHYDROGENASE, MITOCHONDRIAL"/>
    <property type="match status" value="1"/>
</dbReference>